<keyword evidence="3" id="KW-0732">Signal</keyword>
<organism evidence="4 5">
    <name type="scientific">Jiangella aurantiaca</name>
    <dbReference type="NCBI Taxonomy" id="2530373"/>
    <lineage>
        <taxon>Bacteria</taxon>
        <taxon>Bacillati</taxon>
        <taxon>Actinomycetota</taxon>
        <taxon>Actinomycetes</taxon>
        <taxon>Jiangellales</taxon>
        <taxon>Jiangellaceae</taxon>
        <taxon>Jiangella</taxon>
    </lineage>
</organism>
<feature type="compositionally biased region" description="Acidic residues" evidence="1">
    <location>
        <begin position="367"/>
        <end position="377"/>
    </location>
</feature>
<gene>
    <name evidence="4" type="ORF">E1262_02670</name>
</gene>
<evidence type="ECO:0000313" key="5">
    <source>
        <dbReference type="Proteomes" id="UP000295217"/>
    </source>
</evidence>
<keyword evidence="2" id="KW-0472">Membrane</keyword>
<accession>A0A4R5AHX1</accession>
<evidence type="ECO:0000256" key="2">
    <source>
        <dbReference type="SAM" id="Phobius"/>
    </source>
</evidence>
<sequence>MRPAGLRALAAICAPAAVIAVGLLSPSTAAAEENAPEPDPISAASTLTGVTPSVLTPDSDGLTLTGTVRNTGDAPLQEVRAMIRLSGNRVESRSEIREIGTDEELYWGSRPGDGLDDVADTLEPGQGETFTVTITNEQLGFDTSGVYVVGIDILASPPGSGDRERVTTSRTVVPWIESPDELPAVPVAMLWPLAARPALLPDDTLTDETLAEQLGADQPLSAVLEAAADAPVTWAVDPDLLDTVSVLADGYRVVSPEGPIDGTQANADAALAWRERFDEVTQDHDVWMMPYALPDVGALEEHDPPLATELTQQSLAAADAAAERLPSATGGVAWLDDGSVTDEVLTTLADAGARTVVVPSGAVQPTDDADADAEDDGGSGGDGEGGALGEITAGDHTLRVVSADAGLSSAIADAAAHDDPTAGAADLQQRWIAETAMVALAAAGDDTEPPLLVAAPPVRWRPADPIPQSLVAAWTSSTWVEPVGLTDRIDTVDAPEVSAAPSEGTTVLPEANVAATAQLRDDATQYATLLADPEDVTTALDHATLRSASTGWRDRPDTGVSYARGIGDGLTRRVEQVSINVPESVTLSSRTGSFPLTVTNELPEAVNVRLEVQSENPDRLRISEVETQEMGPGEQKLVEVTAQAAANGRVPIEVQLTTDDGRPIGHPVATVVNATEYGTIGWVIVGGAGALFLGAIVRRTLRNRRPRRRPRRGSEPPEPPAPSAPSAGGVLDELPAEARPTQEAAR</sequence>
<proteinExistence type="predicted"/>
<comment type="caution">
    <text evidence="4">The sequence shown here is derived from an EMBL/GenBank/DDBJ whole genome shotgun (WGS) entry which is preliminary data.</text>
</comment>
<name>A0A4R5AHX1_9ACTN</name>
<feature type="region of interest" description="Disordered" evidence="1">
    <location>
        <begin position="703"/>
        <end position="746"/>
    </location>
</feature>
<feature type="region of interest" description="Disordered" evidence="1">
    <location>
        <begin position="31"/>
        <end position="62"/>
    </location>
</feature>
<evidence type="ECO:0000256" key="1">
    <source>
        <dbReference type="SAM" id="MobiDB-lite"/>
    </source>
</evidence>
<keyword evidence="5" id="KW-1185">Reference proteome</keyword>
<dbReference type="Pfam" id="PF19516">
    <property type="entry name" value="DUF6049"/>
    <property type="match status" value="1"/>
</dbReference>
<evidence type="ECO:0008006" key="6">
    <source>
        <dbReference type="Google" id="ProtNLM"/>
    </source>
</evidence>
<dbReference type="AlphaFoldDB" id="A0A4R5AHX1"/>
<keyword evidence="2" id="KW-0812">Transmembrane</keyword>
<reference evidence="4 5" key="1">
    <citation type="submission" date="2019-02" db="EMBL/GenBank/DDBJ databases">
        <title>Draft genome sequences of novel Actinobacteria.</title>
        <authorList>
            <person name="Sahin N."/>
            <person name="Ay H."/>
            <person name="Saygin H."/>
        </authorList>
    </citation>
    <scope>NUCLEOTIDE SEQUENCE [LARGE SCALE GENOMIC DNA]</scope>
    <source>
        <strain evidence="4 5">8K307</strain>
    </source>
</reference>
<dbReference type="Proteomes" id="UP000295217">
    <property type="component" value="Unassembled WGS sequence"/>
</dbReference>
<feature type="signal peptide" evidence="3">
    <location>
        <begin position="1"/>
        <end position="31"/>
    </location>
</feature>
<evidence type="ECO:0000313" key="4">
    <source>
        <dbReference type="EMBL" id="TDD72243.1"/>
    </source>
</evidence>
<dbReference type="InterPro" id="IPR046112">
    <property type="entry name" value="DUF6049"/>
</dbReference>
<protein>
    <recommendedName>
        <fullName evidence="6">Secreted protein</fullName>
    </recommendedName>
</protein>
<dbReference type="EMBL" id="SMLB01000003">
    <property type="protein sequence ID" value="TDD72243.1"/>
    <property type="molecule type" value="Genomic_DNA"/>
</dbReference>
<evidence type="ECO:0000256" key="3">
    <source>
        <dbReference type="SAM" id="SignalP"/>
    </source>
</evidence>
<feature type="region of interest" description="Disordered" evidence="1">
    <location>
        <begin position="359"/>
        <end position="390"/>
    </location>
</feature>
<feature type="chain" id="PRO_5020407410" description="Secreted protein" evidence="3">
    <location>
        <begin position="32"/>
        <end position="746"/>
    </location>
</feature>
<keyword evidence="2" id="KW-1133">Transmembrane helix</keyword>
<feature type="transmembrane region" description="Helical" evidence="2">
    <location>
        <begin position="680"/>
        <end position="701"/>
    </location>
</feature>
<dbReference type="OrthoDB" id="3797035at2"/>
<feature type="compositionally biased region" description="Gly residues" evidence="1">
    <location>
        <begin position="378"/>
        <end position="388"/>
    </location>
</feature>
<dbReference type="RefSeq" id="WP_132101507.1">
    <property type="nucleotide sequence ID" value="NZ_SMLB01000003.1"/>
</dbReference>
<feature type="compositionally biased region" description="Polar residues" evidence="1">
    <location>
        <begin position="43"/>
        <end position="62"/>
    </location>
</feature>